<feature type="coiled-coil region" evidence="1">
    <location>
        <begin position="422"/>
        <end position="498"/>
    </location>
</feature>
<reference evidence="4 5" key="1">
    <citation type="journal article" date="2024" name="Plant J.">
        <title>Genome sequences and population genomics reveal climatic adaptation and genomic divergence between two closely related sweetgum species.</title>
        <authorList>
            <person name="Xu W.Q."/>
            <person name="Ren C.Q."/>
            <person name="Zhang X.Y."/>
            <person name="Comes H.P."/>
            <person name="Liu X.H."/>
            <person name="Li Y.G."/>
            <person name="Kettle C.J."/>
            <person name="Jalonen R."/>
            <person name="Gaisberger H."/>
            <person name="Ma Y.Z."/>
            <person name="Qiu Y.X."/>
        </authorList>
    </citation>
    <scope>NUCLEOTIDE SEQUENCE [LARGE SCALE GENOMIC DNA]</scope>
    <source>
        <strain evidence="4">Hangzhou</strain>
    </source>
</reference>
<gene>
    <name evidence="4" type="ORF">L1049_000908</name>
</gene>
<keyword evidence="1" id="KW-0175">Coiled coil</keyword>
<feature type="compositionally biased region" description="Low complexity" evidence="2">
    <location>
        <begin position="79"/>
        <end position="90"/>
    </location>
</feature>
<feature type="region of interest" description="Disordered" evidence="2">
    <location>
        <begin position="1"/>
        <end position="97"/>
    </location>
</feature>
<feature type="compositionally biased region" description="Low complexity" evidence="2">
    <location>
        <begin position="304"/>
        <end position="313"/>
    </location>
</feature>
<dbReference type="Proteomes" id="UP001415857">
    <property type="component" value="Unassembled WGS sequence"/>
</dbReference>
<accession>A0AAP0ND84</accession>
<feature type="compositionally biased region" description="Polar residues" evidence="2">
    <location>
        <begin position="31"/>
        <end position="55"/>
    </location>
</feature>
<feature type="compositionally biased region" description="Acidic residues" evidence="2">
    <location>
        <begin position="326"/>
        <end position="336"/>
    </location>
</feature>
<sequence>MDLESECSALESVGDNDVSPEMLAHVDGTKIKNNGSFANKADNLSSGGHTDSKTLASDMKGDNTIEFGQPVNSPPVMPESPGVSGGSPPSATKGYGLKKWRRIRRDFIKDASPSVDSSKVLKRGLATSVNPTKPLHPSVDTKQKSEGSVGSTNLLVKGVADYSPIHGSSSDSRLAVGSALAAGTDSENNEDQSSKSSTAASAPKVRYDMPAVLAYARDKNRMKSLSGKSGSNSVQRVQQGKGRVENTKKPRGERVKIEKENSHSSMESDSRSSNFVFMQGAFSTISNGKQSGKSRNYYGENSDEAQASEQQFSEELRTGYSKENVGEVEDSQDDLAADLSWEAKGEKSENHQSSMNQDPLVESLLTLQSVQEALEKEVQKLVEVGKEFSFTSTDPEIYPSSFDQFGAEDFRQSASCSLETQVISLTQNLNSLESKLEEARAMLEAKETRIVELEATLSSGKSPKDGSGSTMELQEEKIREMETEVEGLFKQKIEAEIEYLATVRTIQNMRVAAADKMTLFEEQKTLAGEQSQMLNKLEGAESKAEMLKKQAEEFETCCEDILGTGEVLDMQKRVCKVTWCFLLQLILLVIVVGLFVLELSPHSVVVVPT</sequence>
<organism evidence="4 5">
    <name type="scientific">Liquidambar formosana</name>
    <name type="common">Formosan gum</name>
    <dbReference type="NCBI Taxonomy" id="63359"/>
    <lineage>
        <taxon>Eukaryota</taxon>
        <taxon>Viridiplantae</taxon>
        <taxon>Streptophyta</taxon>
        <taxon>Embryophyta</taxon>
        <taxon>Tracheophyta</taxon>
        <taxon>Spermatophyta</taxon>
        <taxon>Magnoliopsida</taxon>
        <taxon>eudicotyledons</taxon>
        <taxon>Gunneridae</taxon>
        <taxon>Pentapetalae</taxon>
        <taxon>Saxifragales</taxon>
        <taxon>Altingiaceae</taxon>
        <taxon>Liquidambar</taxon>
    </lineage>
</organism>
<feature type="region of interest" description="Disordered" evidence="2">
    <location>
        <begin position="162"/>
        <end position="358"/>
    </location>
</feature>
<feature type="transmembrane region" description="Helical" evidence="3">
    <location>
        <begin position="577"/>
        <end position="597"/>
    </location>
</feature>
<keyword evidence="3" id="KW-1133">Transmembrane helix</keyword>
<keyword evidence="3" id="KW-0472">Membrane</keyword>
<evidence type="ECO:0000256" key="3">
    <source>
        <dbReference type="SAM" id="Phobius"/>
    </source>
</evidence>
<keyword evidence="3" id="KW-0812">Transmembrane</keyword>
<evidence type="ECO:0000313" key="4">
    <source>
        <dbReference type="EMBL" id="KAK9269139.1"/>
    </source>
</evidence>
<comment type="caution">
    <text evidence="4">The sequence shown here is derived from an EMBL/GenBank/DDBJ whole genome shotgun (WGS) entry which is preliminary data.</text>
</comment>
<evidence type="ECO:0000313" key="5">
    <source>
        <dbReference type="Proteomes" id="UP001415857"/>
    </source>
</evidence>
<dbReference type="InterPro" id="IPR044696">
    <property type="entry name" value="WIP1/2/3"/>
</dbReference>
<feature type="compositionally biased region" description="Basic and acidic residues" evidence="2">
    <location>
        <begin position="242"/>
        <end position="270"/>
    </location>
</feature>
<evidence type="ECO:0000256" key="2">
    <source>
        <dbReference type="SAM" id="MobiDB-lite"/>
    </source>
</evidence>
<protein>
    <submittedName>
        <fullName evidence="4">Uncharacterized protein</fullName>
    </submittedName>
</protein>
<feature type="compositionally biased region" description="Polar residues" evidence="2">
    <location>
        <begin position="281"/>
        <end position="294"/>
    </location>
</feature>
<evidence type="ECO:0000256" key="1">
    <source>
        <dbReference type="SAM" id="Coils"/>
    </source>
</evidence>
<dbReference type="PANTHER" id="PTHR34562">
    <property type="entry name" value="WPP DOMAIN-INTERACTING PROTEIN 2"/>
    <property type="match status" value="1"/>
</dbReference>
<name>A0AAP0ND84_LIQFO</name>
<proteinExistence type="predicted"/>
<feature type="region of interest" description="Disordered" evidence="2">
    <location>
        <begin position="111"/>
        <end position="150"/>
    </location>
</feature>
<feature type="coiled-coil region" evidence="1">
    <location>
        <begin position="530"/>
        <end position="557"/>
    </location>
</feature>
<keyword evidence="5" id="KW-1185">Reference proteome</keyword>
<feature type="compositionally biased region" description="Polar residues" evidence="2">
    <location>
        <begin position="226"/>
        <end position="238"/>
    </location>
</feature>
<dbReference type="AlphaFoldDB" id="A0AAP0ND84"/>
<feature type="compositionally biased region" description="Basic and acidic residues" evidence="2">
    <location>
        <begin position="341"/>
        <end position="350"/>
    </location>
</feature>
<dbReference type="PANTHER" id="PTHR34562:SF8">
    <property type="entry name" value="WPP DOMAIN-INTERACTING PROTEIN 1"/>
    <property type="match status" value="1"/>
</dbReference>
<dbReference type="EMBL" id="JBBPBK010000015">
    <property type="protein sequence ID" value="KAK9269139.1"/>
    <property type="molecule type" value="Genomic_DNA"/>
</dbReference>